<evidence type="ECO:0000256" key="2">
    <source>
        <dbReference type="SAM" id="SignalP"/>
    </source>
</evidence>
<dbReference type="AlphaFoldDB" id="A0A2A9P1I2"/>
<gene>
    <name evidence="3" type="ORF">XA68_18570</name>
</gene>
<evidence type="ECO:0000256" key="1">
    <source>
        <dbReference type="SAM" id="MobiDB-lite"/>
    </source>
</evidence>
<evidence type="ECO:0000313" key="4">
    <source>
        <dbReference type="Proteomes" id="UP000037136"/>
    </source>
</evidence>
<feature type="compositionally biased region" description="Basic and acidic residues" evidence="1">
    <location>
        <begin position="73"/>
        <end position="90"/>
    </location>
</feature>
<dbReference type="EMBL" id="LAZP02000995">
    <property type="protein sequence ID" value="PFH55328.1"/>
    <property type="molecule type" value="Genomic_DNA"/>
</dbReference>
<reference evidence="3 4" key="1">
    <citation type="journal article" date="2015" name="BMC Genomics">
        <title>Gene expression during zombie ant biting behavior reflects the complexity underlying fungal parasitic behavioral manipulation.</title>
        <authorList>
            <person name="de Bekker C."/>
            <person name="Ohm R.A."/>
            <person name="Loreto R.G."/>
            <person name="Sebastian A."/>
            <person name="Albert I."/>
            <person name="Merrow M."/>
            <person name="Brachmann A."/>
            <person name="Hughes D.P."/>
        </authorList>
    </citation>
    <scope>NUCLEOTIDE SEQUENCE [LARGE SCALE GENOMIC DNA]</scope>
    <source>
        <strain evidence="3 4">SC16a</strain>
    </source>
</reference>
<accession>A0A2A9P1I2</accession>
<sequence>MFALRSFFAICLTYSNGYPFWRACRGRSLSPPIILSRGGHHQTSPLIQKGMMLLKEQSKKMLPQTPTHPDCAPADRSRRGCAEDKQGMDG</sequence>
<proteinExistence type="predicted"/>
<feature type="region of interest" description="Disordered" evidence="1">
    <location>
        <begin position="58"/>
        <end position="90"/>
    </location>
</feature>
<feature type="chain" id="PRO_5012496169" description="Secreted protein" evidence="2">
    <location>
        <begin position="18"/>
        <end position="90"/>
    </location>
</feature>
<name>A0A2A9P1I2_OPHUN</name>
<keyword evidence="2" id="KW-0732">Signal</keyword>
<evidence type="ECO:0008006" key="5">
    <source>
        <dbReference type="Google" id="ProtNLM"/>
    </source>
</evidence>
<protein>
    <recommendedName>
        <fullName evidence="5">Secreted protein</fullName>
    </recommendedName>
</protein>
<dbReference type="Proteomes" id="UP000037136">
    <property type="component" value="Unassembled WGS sequence"/>
</dbReference>
<keyword evidence="4" id="KW-1185">Reference proteome</keyword>
<comment type="caution">
    <text evidence="3">The sequence shown here is derived from an EMBL/GenBank/DDBJ whole genome shotgun (WGS) entry which is preliminary data.</text>
</comment>
<feature type="signal peptide" evidence="2">
    <location>
        <begin position="1"/>
        <end position="17"/>
    </location>
</feature>
<evidence type="ECO:0000313" key="3">
    <source>
        <dbReference type="EMBL" id="PFH55328.1"/>
    </source>
</evidence>
<organism evidence="3 4">
    <name type="scientific">Ophiocordyceps unilateralis</name>
    <name type="common">Zombie-ant fungus</name>
    <name type="synonym">Torrubia unilateralis</name>
    <dbReference type="NCBI Taxonomy" id="268505"/>
    <lineage>
        <taxon>Eukaryota</taxon>
        <taxon>Fungi</taxon>
        <taxon>Dikarya</taxon>
        <taxon>Ascomycota</taxon>
        <taxon>Pezizomycotina</taxon>
        <taxon>Sordariomycetes</taxon>
        <taxon>Hypocreomycetidae</taxon>
        <taxon>Hypocreales</taxon>
        <taxon>Ophiocordycipitaceae</taxon>
        <taxon>Ophiocordyceps</taxon>
    </lineage>
</organism>
<reference evidence="3 4" key="2">
    <citation type="journal article" date="2017" name="Sci. Rep.">
        <title>Ant-infecting Ophiocordyceps genomes reveal a high diversity of potential behavioral manipulation genes and a possible major role for enterotoxins.</title>
        <authorList>
            <person name="de Bekker C."/>
            <person name="Ohm R.A."/>
            <person name="Evans H.C."/>
            <person name="Brachmann A."/>
            <person name="Hughes D.P."/>
        </authorList>
    </citation>
    <scope>NUCLEOTIDE SEQUENCE [LARGE SCALE GENOMIC DNA]</scope>
    <source>
        <strain evidence="3 4">SC16a</strain>
    </source>
</reference>